<feature type="domain" description="J" evidence="2">
    <location>
        <begin position="16"/>
        <end position="83"/>
    </location>
</feature>
<dbReference type="PANTHER" id="PTHR44144:SF1">
    <property type="entry name" value="DNAJ HOMOLOG SUBFAMILY C MEMBER 9"/>
    <property type="match status" value="1"/>
</dbReference>
<dbReference type="EMBL" id="HBUF01542696">
    <property type="protein sequence ID" value="CAG6755660.1"/>
    <property type="molecule type" value="Transcribed_RNA"/>
</dbReference>
<sequence length="269" mass="31716">MKGLLQLCEKYYKTKDLYEVLKVDKTATPEQIRKAFYKLSLVVHPDRVTEDDKEVATEKFKILGLVHSILSDEEKRKVYNETGTLEDEDDEAIFKSDIDWTMYWKSLYKDVTEEDIVNYETKYKGSAEEINDFKRAYVQGEGDMDLIFELVPFTHPAEEDRYRTLIQDLIDKEEVPSFDKFVNESQARRNRRKRKFEKEEIQFEKDKARDERRKKSLAENGTMDLVAAIQQRSQSRESMFNGLIANLEAKYGADNGKTKKERRTSGRKK</sequence>
<dbReference type="EMBL" id="HBUF01049678">
    <property type="protein sequence ID" value="CAG6621235.1"/>
    <property type="molecule type" value="Transcribed_RNA"/>
</dbReference>
<dbReference type="PRINTS" id="PR00625">
    <property type="entry name" value="JDOMAIN"/>
</dbReference>
<proteinExistence type="predicted"/>
<evidence type="ECO:0000256" key="1">
    <source>
        <dbReference type="ARBA" id="ARBA00022553"/>
    </source>
</evidence>
<dbReference type="EMBL" id="HBUF01182655">
    <property type="protein sequence ID" value="CAG6655697.1"/>
    <property type="molecule type" value="Transcribed_RNA"/>
</dbReference>
<dbReference type="CDD" id="cd06257">
    <property type="entry name" value="DnaJ"/>
    <property type="match status" value="1"/>
</dbReference>
<dbReference type="PROSITE" id="PS00636">
    <property type="entry name" value="DNAJ_1"/>
    <property type="match status" value="1"/>
</dbReference>
<evidence type="ECO:0000259" key="2">
    <source>
        <dbReference type="PROSITE" id="PS50076"/>
    </source>
</evidence>
<dbReference type="FunFam" id="1.10.287.110:FF:000035">
    <property type="entry name" value="DnaJ homolog subfamily C member 9"/>
    <property type="match status" value="1"/>
</dbReference>
<reference evidence="3" key="1">
    <citation type="submission" date="2021-05" db="EMBL/GenBank/DDBJ databases">
        <authorList>
            <person name="Alioto T."/>
            <person name="Alioto T."/>
            <person name="Gomez Garrido J."/>
        </authorList>
    </citation>
    <scope>NUCLEOTIDE SEQUENCE</scope>
</reference>
<dbReference type="InterPro" id="IPR052594">
    <property type="entry name" value="J_domain-containing_protein"/>
</dbReference>
<dbReference type="Pfam" id="PF00226">
    <property type="entry name" value="DnaJ"/>
    <property type="match status" value="1"/>
</dbReference>
<dbReference type="AlphaFoldDB" id="A0A8D8Q0Y6"/>
<organism evidence="3">
    <name type="scientific">Cacopsylla melanoneura</name>
    <dbReference type="NCBI Taxonomy" id="428564"/>
    <lineage>
        <taxon>Eukaryota</taxon>
        <taxon>Metazoa</taxon>
        <taxon>Ecdysozoa</taxon>
        <taxon>Arthropoda</taxon>
        <taxon>Hexapoda</taxon>
        <taxon>Insecta</taxon>
        <taxon>Pterygota</taxon>
        <taxon>Neoptera</taxon>
        <taxon>Paraneoptera</taxon>
        <taxon>Hemiptera</taxon>
        <taxon>Sternorrhyncha</taxon>
        <taxon>Psylloidea</taxon>
        <taxon>Psyllidae</taxon>
        <taxon>Psyllinae</taxon>
        <taxon>Cacopsylla</taxon>
    </lineage>
</organism>
<dbReference type="InterPro" id="IPR036869">
    <property type="entry name" value="J_dom_sf"/>
</dbReference>
<dbReference type="GO" id="GO:0005634">
    <property type="term" value="C:nucleus"/>
    <property type="evidence" value="ECO:0007669"/>
    <property type="project" value="TreeGrafter"/>
</dbReference>
<dbReference type="Gene3D" id="1.10.287.110">
    <property type="entry name" value="DnaJ domain"/>
    <property type="match status" value="1"/>
</dbReference>
<protein>
    <submittedName>
        <fullName evidence="3">DnaJ homolog subfamily C member 9</fullName>
    </submittedName>
</protein>
<accession>A0A8D8Q0Y6</accession>
<keyword evidence="1" id="KW-0597">Phosphoprotein</keyword>
<dbReference type="SUPFAM" id="SSF46565">
    <property type="entry name" value="Chaperone J-domain"/>
    <property type="match status" value="1"/>
</dbReference>
<dbReference type="Pfam" id="PF23302">
    <property type="entry name" value="HTH_DNAJC9"/>
    <property type="match status" value="1"/>
</dbReference>
<dbReference type="InterPro" id="IPR018253">
    <property type="entry name" value="DnaJ_domain_CS"/>
</dbReference>
<dbReference type="InterPro" id="IPR056453">
    <property type="entry name" value="HTH_DNAJC9"/>
</dbReference>
<dbReference type="GO" id="GO:0031072">
    <property type="term" value="F:heat shock protein binding"/>
    <property type="evidence" value="ECO:0007669"/>
    <property type="project" value="TreeGrafter"/>
</dbReference>
<dbReference type="PANTHER" id="PTHR44144">
    <property type="entry name" value="DNAJ HOMOLOG SUBFAMILY C MEMBER 9"/>
    <property type="match status" value="1"/>
</dbReference>
<dbReference type="EMBL" id="HBUF01182656">
    <property type="protein sequence ID" value="CAG6655698.1"/>
    <property type="molecule type" value="Transcribed_RNA"/>
</dbReference>
<dbReference type="PROSITE" id="PS50076">
    <property type="entry name" value="DNAJ_2"/>
    <property type="match status" value="1"/>
</dbReference>
<evidence type="ECO:0000313" key="3">
    <source>
        <dbReference type="EMBL" id="CAG6621235.1"/>
    </source>
</evidence>
<dbReference type="SMART" id="SM00271">
    <property type="entry name" value="DnaJ"/>
    <property type="match status" value="1"/>
</dbReference>
<dbReference type="GO" id="GO:0005737">
    <property type="term" value="C:cytoplasm"/>
    <property type="evidence" value="ECO:0007669"/>
    <property type="project" value="TreeGrafter"/>
</dbReference>
<dbReference type="EMBL" id="HBUF01384067">
    <property type="protein sequence ID" value="CAG6731443.1"/>
    <property type="molecule type" value="Transcribed_RNA"/>
</dbReference>
<dbReference type="InterPro" id="IPR001623">
    <property type="entry name" value="DnaJ_domain"/>
</dbReference>
<name>A0A8D8Q0Y6_9HEMI</name>